<dbReference type="OrthoDB" id="9808360at2"/>
<dbReference type="InterPro" id="IPR036388">
    <property type="entry name" value="WH-like_DNA-bd_sf"/>
</dbReference>
<reference evidence="3" key="1">
    <citation type="submission" date="2016-10" db="EMBL/GenBank/DDBJ databases">
        <authorList>
            <person name="Varghese N."/>
            <person name="Submissions S."/>
        </authorList>
    </citation>
    <scope>NUCLEOTIDE SEQUENCE [LARGE SCALE GENOMIC DNA]</scope>
    <source>
        <strain evidence="3">DSM 13577</strain>
    </source>
</reference>
<dbReference type="PROSITE" id="PS01332">
    <property type="entry name" value="HTH_RRF2_1"/>
    <property type="match status" value="1"/>
</dbReference>
<dbReference type="Proteomes" id="UP000243819">
    <property type="component" value="Unassembled WGS sequence"/>
</dbReference>
<dbReference type="InterPro" id="IPR030489">
    <property type="entry name" value="TR_Rrf2-type_CS"/>
</dbReference>
<dbReference type="AlphaFoldDB" id="A0A1I0BND7"/>
<evidence type="ECO:0000313" key="3">
    <source>
        <dbReference type="Proteomes" id="UP000243819"/>
    </source>
</evidence>
<dbReference type="PANTHER" id="PTHR33221:SF5">
    <property type="entry name" value="HTH-TYPE TRANSCRIPTIONAL REGULATOR ISCR"/>
    <property type="match status" value="1"/>
</dbReference>
<dbReference type="NCBIfam" id="TIGR00738">
    <property type="entry name" value="rrf2_super"/>
    <property type="match status" value="1"/>
</dbReference>
<keyword evidence="3" id="KW-1185">Reference proteome</keyword>
<dbReference type="EMBL" id="FOIF01000043">
    <property type="protein sequence ID" value="SET07813.1"/>
    <property type="molecule type" value="Genomic_DNA"/>
</dbReference>
<evidence type="ECO:0000256" key="1">
    <source>
        <dbReference type="ARBA" id="ARBA00023125"/>
    </source>
</evidence>
<keyword evidence="1" id="KW-0238">DNA-binding</keyword>
<dbReference type="InterPro" id="IPR036390">
    <property type="entry name" value="WH_DNA-bd_sf"/>
</dbReference>
<dbReference type="Gene3D" id="1.10.10.10">
    <property type="entry name" value="Winged helix-like DNA-binding domain superfamily/Winged helix DNA-binding domain"/>
    <property type="match status" value="1"/>
</dbReference>
<dbReference type="STRING" id="1120990.SAMN03080614_104314"/>
<dbReference type="Pfam" id="PF02082">
    <property type="entry name" value="Rrf2"/>
    <property type="match status" value="1"/>
</dbReference>
<dbReference type="GO" id="GO:0003677">
    <property type="term" value="F:DNA binding"/>
    <property type="evidence" value="ECO:0007669"/>
    <property type="project" value="UniProtKB-KW"/>
</dbReference>
<organism evidence="2 3">
    <name type="scientific">Anaerobranca gottschalkii DSM 13577</name>
    <dbReference type="NCBI Taxonomy" id="1120990"/>
    <lineage>
        <taxon>Bacteria</taxon>
        <taxon>Bacillati</taxon>
        <taxon>Bacillota</taxon>
        <taxon>Clostridia</taxon>
        <taxon>Eubacteriales</taxon>
        <taxon>Proteinivoracaceae</taxon>
        <taxon>Anaerobranca</taxon>
    </lineage>
</organism>
<sequence>MRLTTKGEYGVRALAVLAHNYKQGPLTLKEIAQREHLPDLYLEQIFRELKKAGIIESIRGPKGGYVLAKDPKELTVGDAIRVLEGPIGPVECVIENSTGEGCCTKEDNCITKFVWAKLRDSMAKVLDEIKFDDIVKDIK</sequence>
<gene>
    <name evidence="2" type="ORF">SAMN03080614_104314</name>
</gene>
<name>A0A1I0BND7_9FIRM</name>
<dbReference type="InterPro" id="IPR000944">
    <property type="entry name" value="Tscrpt_reg_Rrf2"/>
</dbReference>
<protein>
    <submittedName>
        <fullName evidence="2">Transcriptional regulator, BadM/Rrf2 family</fullName>
    </submittedName>
</protein>
<dbReference type="PANTHER" id="PTHR33221">
    <property type="entry name" value="WINGED HELIX-TURN-HELIX TRANSCRIPTIONAL REGULATOR, RRF2 FAMILY"/>
    <property type="match status" value="1"/>
</dbReference>
<dbReference type="GO" id="GO:0005829">
    <property type="term" value="C:cytosol"/>
    <property type="evidence" value="ECO:0007669"/>
    <property type="project" value="TreeGrafter"/>
</dbReference>
<dbReference type="GO" id="GO:0003700">
    <property type="term" value="F:DNA-binding transcription factor activity"/>
    <property type="evidence" value="ECO:0007669"/>
    <property type="project" value="TreeGrafter"/>
</dbReference>
<evidence type="ECO:0000313" key="2">
    <source>
        <dbReference type="EMBL" id="SET07813.1"/>
    </source>
</evidence>
<dbReference type="RefSeq" id="WP_091351193.1">
    <property type="nucleotide sequence ID" value="NZ_FOIF01000043.1"/>
</dbReference>
<accession>A0A1I0BND7</accession>
<dbReference type="SUPFAM" id="SSF46785">
    <property type="entry name" value="Winged helix' DNA-binding domain"/>
    <property type="match status" value="1"/>
</dbReference>
<dbReference type="PROSITE" id="PS51197">
    <property type="entry name" value="HTH_RRF2_2"/>
    <property type="match status" value="1"/>
</dbReference>
<proteinExistence type="predicted"/>